<dbReference type="InterPro" id="IPR036390">
    <property type="entry name" value="WH_DNA-bd_sf"/>
</dbReference>
<dbReference type="Proteomes" id="UP000789325">
    <property type="component" value="Unassembled WGS sequence"/>
</dbReference>
<dbReference type="InterPro" id="IPR036388">
    <property type="entry name" value="WH-like_DNA-bd_sf"/>
</dbReference>
<dbReference type="InterPro" id="IPR011991">
    <property type="entry name" value="ArsR-like_HTH"/>
</dbReference>
<dbReference type="PANTHER" id="PTHR33204">
    <property type="entry name" value="TRANSCRIPTIONAL REGULATOR, MARR FAMILY"/>
    <property type="match status" value="1"/>
</dbReference>
<evidence type="ECO:0000313" key="6">
    <source>
        <dbReference type="EMBL" id="PNV65125.1"/>
    </source>
</evidence>
<evidence type="ECO:0000259" key="4">
    <source>
        <dbReference type="PROSITE" id="PS51118"/>
    </source>
</evidence>
<keyword evidence="1" id="KW-0805">Transcription regulation</keyword>
<dbReference type="GO" id="GO:0003677">
    <property type="term" value="F:DNA binding"/>
    <property type="evidence" value="ECO:0007669"/>
    <property type="project" value="UniProtKB-KW"/>
</dbReference>
<dbReference type="SUPFAM" id="SSF46785">
    <property type="entry name" value="Winged helix' DNA-binding domain"/>
    <property type="match status" value="1"/>
</dbReference>
<dbReference type="CDD" id="cd00090">
    <property type="entry name" value="HTH_ARSR"/>
    <property type="match status" value="1"/>
</dbReference>
<evidence type="ECO:0000256" key="3">
    <source>
        <dbReference type="ARBA" id="ARBA00023163"/>
    </source>
</evidence>
<reference evidence="5" key="3">
    <citation type="submission" date="2021-09" db="EMBL/GenBank/DDBJ databases">
        <authorList>
            <person name="Gilroy R."/>
        </authorList>
    </citation>
    <scope>NUCLEOTIDE SEQUENCE</scope>
    <source>
        <strain evidence="5">USAMLcec12-2067</strain>
    </source>
</reference>
<keyword evidence="7" id="KW-1185">Reference proteome</keyword>
<accession>A0A2K2U471</accession>
<organism evidence="6 7">
    <name type="scientific">Rubneribacter badeniensis</name>
    <dbReference type="NCBI Taxonomy" id="2070688"/>
    <lineage>
        <taxon>Bacteria</taxon>
        <taxon>Bacillati</taxon>
        <taxon>Actinomycetota</taxon>
        <taxon>Coriobacteriia</taxon>
        <taxon>Eggerthellales</taxon>
        <taxon>Eggerthellaceae</taxon>
        <taxon>Rubneribacter</taxon>
    </lineage>
</organism>
<dbReference type="Gene3D" id="1.10.10.10">
    <property type="entry name" value="Winged helix-like DNA-binding domain superfamily/Winged helix DNA-binding domain"/>
    <property type="match status" value="1"/>
</dbReference>
<evidence type="ECO:0000256" key="1">
    <source>
        <dbReference type="ARBA" id="ARBA00023015"/>
    </source>
</evidence>
<keyword evidence="3" id="KW-0804">Transcription</keyword>
<reference evidence="5" key="2">
    <citation type="journal article" date="2021" name="PeerJ">
        <title>Extensive microbial diversity within the chicken gut microbiome revealed by metagenomics and culture.</title>
        <authorList>
            <person name="Gilroy R."/>
            <person name="Ravi A."/>
            <person name="Getino M."/>
            <person name="Pursley I."/>
            <person name="Horton D.L."/>
            <person name="Alikhan N.F."/>
            <person name="Baker D."/>
            <person name="Gharbi K."/>
            <person name="Hall N."/>
            <person name="Watson M."/>
            <person name="Adriaenssens E.M."/>
            <person name="Foster-Nyarko E."/>
            <person name="Jarju S."/>
            <person name="Secka A."/>
            <person name="Antonio M."/>
            <person name="Oren A."/>
            <person name="Chaudhuri R.R."/>
            <person name="La Ragione R."/>
            <person name="Hildebrand F."/>
            <person name="Pallen M.J."/>
        </authorList>
    </citation>
    <scope>NUCLEOTIDE SEQUENCE</scope>
    <source>
        <strain evidence="5">USAMLcec12-2067</strain>
    </source>
</reference>
<protein>
    <submittedName>
        <fullName evidence="5 6">Transcriptional regulator</fullName>
    </submittedName>
</protein>
<feature type="domain" description="HTH hxlR-type" evidence="4">
    <location>
        <begin position="12"/>
        <end position="112"/>
    </location>
</feature>
<evidence type="ECO:0000313" key="7">
    <source>
        <dbReference type="Proteomes" id="UP000236488"/>
    </source>
</evidence>
<dbReference type="RefSeq" id="WP_087197938.1">
    <property type="nucleotide sequence ID" value="NZ_PPEL01000046.1"/>
</dbReference>
<dbReference type="AlphaFoldDB" id="A0A2K2U471"/>
<dbReference type="Pfam" id="PF01638">
    <property type="entry name" value="HxlR"/>
    <property type="match status" value="1"/>
</dbReference>
<dbReference type="Proteomes" id="UP000236488">
    <property type="component" value="Unassembled WGS sequence"/>
</dbReference>
<comment type="caution">
    <text evidence="6">The sequence shown here is derived from an EMBL/GenBank/DDBJ whole genome shotgun (WGS) entry which is preliminary data.</text>
</comment>
<name>A0A2K2U471_9ACTN</name>
<evidence type="ECO:0000313" key="5">
    <source>
        <dbReference type="EMBL" id="HJH43402.1"/>
    </source>
</evidence>
<reference evidence="6 7" key="1">
    <citation type="journal article" date="2018" name="Int. J. Syst. Evol. Microbiol.">
        <title>Rubneribacter badeniensis gen. nov., sp. nov. and Enteroscipio rubneri gen. nov., sp. nov., new members of the Eggerthellaceae isolated from human faeces.</title>
        <authorList>
            <person name="Danylec N."/>
            <person name="Gobl A."/>
            <person name="Stoll D.A."/>
            <person name="Hetzer B."/>
            <person name="Kulling S.E."/>
            <person name="Huch M."/>
        </authorList>
    </citation>
    <scope>NUCLEOTIDE SEQUENCE [LARGE SCALE GENOMIC DNA]</scope>
    <source>
        <strain evidence="6 7">ResAG-85</strain>
    </source>
</reference>
<keyword evidence="2" id="KW-0238">DNA-binding</keyword>
<dbReference type="EMBL" id="DYZL01000129">
    <property type="protein sequence ID" value="HJH43402.1"/>
    <property type="molecule type" value="Genomic_DNA"/>
</dbReference>
<dbReference type="PROSITE" id="PS51118">
    <property type="entry name" value="HTH_HXLR"/>
    <property type="match status" value="1"/>
</dbReference>
<sequence length="114" mass="12928">MAVRQGALVARCPYVSKVQAVVGGRWKIELLYYIGIKGVRRFGAIKRCVGGISDSTLSKQLRELERDGLISRHDFGEVPPRVEYRLTPRGEGFVPVLEALREWGEREFAEDRPL</sequence>
<proteinExistence type="predicted"/>
<dbReference type="EMBL" id="PPEL01000046">
    <property type="protein sequence ID" value="PNV65125.1"/>
    <property type="molecule type" value="Genomic_DNA"/>
</dbReference>
<dbReference type="InterPro" id="IPR002577">
    <property type="entry name" value="HTH_HxlR"/>
</dbReference>
<gene>
    <name evidence="6" type="ORF">C2L80_08260</name>
    <name evidence="5" type="ORF">K8V16_06350</name>
</gene>
<evidence type="ECO:0000256" key="2">
    <source>
        <dbReference type="ARBA" id="ARBA00023125"/>
    </source>
</evidence>